<evidence type="ECO:0000256" key="1">
    <source>
        <dbReference type="SAM" id="SignalP"/>
    </source>
</evidence>
<keyword evidence="5" id="KW-1185">Reference proteome</keyword>
<dbReference type="InterPro" id="IPR051478">
    <property type="entry name" value="Beta-lactamase-like_AB/R"/>
</dbReference>
<feature type="chain" id="PRO_5008057911" evidence="1">
    <location>
        <begin position="24"/>
        <end position="564"/>
    </location>
</feature>
<evidence type="ECO:0000313" key="5">
    <source>
        <dbReference type="Proteomes" id="UP000077069"/>
    </source>
</evidence>
<dbReference type="InParanoid" id="A0A177C9T9"/>
<dbReference type="Gene3D" id="3.40.710.10">
    <property type="entry name" value="DD-peptidase/beta-lactamase superfamily"/>
    <property type="match status" value="1"/>
</dbReference>
<dbReference type="Pfam" id="PF00144">
    <property type="entry name" value="Beta-lactamase"/>
    <property type="match status" value="1"/>
</dbReference>
<evidence type="ECO:0000259" key="2">
    <source>
        <dbReference type="Pfam" id="PF00144"/>
    </source>
</evidence>
<organism evidence="4 5">
    <name type="scientific">Paraphaeosphaeria sporulosa</name>
    <dbReference type="NCBI Taxonomy" id="1460663"/>
    <lineage>
        <taxon>Eukaryota</taxon>
        <taxon>Fungi</taxon>
        <taxon>Dikarya</taxon>
        <taxon>Ascomycota</taxon>
        <taxon>Pezizomycotina</taxon>
        <taxon>Dothideomycetes</taxon>
        <taxon>Pleosporomycetidae</taxon>
        <taxon>Pleosporales</taxon>
        <taxon>Massarineae</taxon>
        <taxon>Didymosphaeriaceae</taxon>
        <taxon>Paraphaeosphaeria</taxon>
    </lineage>
</organism>
<gene>
    <name evidence="4" type="ORF">CC84DRAFT_1259757</name>
</gene>
<evidence type="ECO:0000313" key="4">
    <source>
        <dbReference type="EMBL" id="OAG04345.1"/>
    </source>
</evidence>
<dbReference type="PANTHER" id="PTHR22935">
    <property type="entry name" value="PENICILLIN-BINDING PROTEIN"/>
    <property type="match status" value="1"/>
</dbReference>
<proteinExistence type="predicted"/>
<feature type="domain" description="Beta-lactamase-related" evidence="2">
    <location>
        <begin position="117"/>
        <end position="405"/>
    </location>
</feature>
<dbReference type="PANTHER" id="PTHR22935:SF97">
    <property type="entry name" value="BETA-LACTAMASE-RELATED DOMAIN-CONTAINING PROTEIN"/>
    <property type="match status" value="1"/>
</dbReference>
<dbReference type="GeneID" id="28768423"/>
<name>A0A177C9T9_9PLEO</name>
<dbReference type="AlphaFoldDB" id="A0A177C9T9"/>
<dbReference type="Pfam" id="PF26335">
    <property type="entry name" value="ARB_00930_C"/>
    <property type="match status" value="1"/>
</dbReference>
<dbReference type="EMBL" id="KV441553">
    <property type="protein sequence ID" value="OAG04345.1"/>
    <property type="molecule type" value="Genomic_DNA"/>
</dbReference>
<dbReference type="InterPro" id="IPR058664">
    <property type="entry name" value="ARB_00930-like_C"/>
</dbReference>
<dbReference type="RefSeq" id="XP_018034710.1">
    <property type="nucleotide sequence ID" value="XM_018184937.1"/>
</dbReference>
<dbReference type="OrthoDB" id="10250282at2759"/>
<dbReference type="InterPro" id="IPR012338">
    <property type="entry name" value="Beta-lactam/transpept-like"/>
</dbReference>
<dbReference type="InterPro" id="IPR001466">
    <property type="entry name" value="Beta-lactam-related"/>
</dbReference>
<dbReference type="Proteomes" id="UP000077069">
    <property type="component" value="Unassembled WGS sequence"/>
</dbReference>
<reference evidence="4 5" key="1">
    <citation type="submission" date="2016-05" db="EMBL/GenBank/DDBJ databases">
        <title>Comparative analysis of secretome profiles of manganese(II)-oxidizing ascomycete fungi.</title>
        <authorList>
            <consortium name="DOE Joint Genome Institute"/>
            <person name="Zeiner C.A."/>
            <person name="Purvine S.O."/>
            <person name="Zink E.M."/>
            <person name="Wu S."/>
            <person name="Pasa-Tolic L."/>
            <person name="Chaput D.L."/>
            <person name="Haridas S."/>
            <person name="Grigoriev I.V."/>
            <person name="Santelli C.M."/>
            <person name="Hansel C.M."/>
        </authorList>
    </citation>
    <scope>NUCLEOTIDE SEQUENCE [LARGE SCALE GENOMIC DNA]</scope>
    <source>
        <strain evidence="4 5">AP3s5-JAC2a</strain>
    </source>
</reference>
<dbReference type="SUPFAM" id="SSF56601">
    <property type="entry name" value="beta-lactamase/transpeptidase-like"/>
    <property type="match status" value="1"/>
</dbReference>
<keyword evidence="1" id="KW-0732">Signal</keyword>
<feature type="domain" description="Beta-lactamase-like ARB-00930-like C-terminal" evidence="3">
    <location>
        <begin position="420"/>
        <end position="558"/>
    </location>
</feature>
<feature type="signal peptide" evidence="1">
    <location>
        <begin position="1"/>
        <end position="23"/>
    </location>
</feature>
<dbReference type="STRING" id="1460663.A0A177C9T9"/>
<evidence type="ECO:0000259" key="3">
    <source>
        <dbReference type="Pfam" id="PF26335"/>
    </source>
</evidence>
<accession>A0A177C9T9</accession>
<protein>
    <submittedName>
        <fullName evidence="4">Beta-lactamase/transpeptidase-like protein</fullName>
    </submittedName>
</protein>
<sequence>MSLKALSSSCLSLMSILTKHASSQDVPFSPCPLLGPRFPIPTNLSESPIFQSGLEHLTQVFDDYVTNLNGTFGPISTTTSFSITLFSTEEENSTQPSLYEYHHSAPSVENGTLSTTEANASSVYQIGDLTTLFTTWLFLIEGGEQHWIDPVSKWVPELLSAAQNRGSSFAVDWDAVTLGDLAAHLGGIGWYAPSEKSSQVASMLGDLVLKNSTRVTLCDSSEGTCDRAEFLTHFGGRDAVFAPGSTPIFSNAAFIILAHALETITGLSYAALLDRSILRPLNLKQTTYLPSTVEGPFNGLASTPHDLTIALKNLLRSTLLPQSTTRRWLKPASHSSNLVNTVGRPWEIYSLAATPISPVIPVYQVRGSKSVYASHIGLVPDYGAGFVILASDTSAGSPDLNAYADILASEIVPVLEQIAIMQASEAFAGTYTSISPTNMTLVVAQAKDGSPGLSVPRFQSGEMDVRAVYAALNGVAPESLSFRLYPSDVGSRAQGQVFRGVFQDISALTDTGTPTCETWRDVNRLQVGGFGLDEFVFEMEGGEAVGLVIPAFGAGRLKKEEKDT</sequence>